<dbReference type="Pfam" id="PF00126">
    <property type="entry name" value="HTH_1"/>
    <property type="match status" value="1"/>
</dbReference>
<evidence type="ECO:0000256" key="1">
    <source>
        <dbReference type="ARBA" id="ARBA00009437"/>
    </source>
</evidence>
<proteinExistence type="inferred from homology"/>
<dbReference type="InterPro" id="IPR036388">
    <property type="entry name" value="WH-like_DNA-bd_sf"/>
</dbReference>
<evidence type="ECO:0000256" key="5">
    <source>
        <dbReference type="SAM" id="MobiDB-lite"/>
    </source>
</evidence>
<evidence type="ECO:0000256" key="2">
    <source>
        <dbReference type="ARBA" id="ARBA00023015"/>
    </source>
</evidence>
<dbReference type="Pfam" id="PF03466">
    <property type="entry name" value="LysR_substrate"/>
    <property type="match status" value="1"/>
</dbReference>
<dbReference type="InterPro" id="IPR000847">
    <property type="entry name" value="LysR_HTH_N"/>
</dbReference>
<keyword evidence="2" id="KW-0805">Transcription regulation</keyword>
<evidence type="ECO:0000313" key="7">
    <source>
        <dbReference type="EMBL" id="MBP1859622.1"/>
    </source>
</evidence>
<comment type="caution">
    <text evidence="7">The sequence shown here is derived from an EMBL/GenBank/DDBJ whole genome shotgun (WGS) entry which is preliminary data.</text>
</comment>
<organism evidence="7 8">
    <name type="scientific">Rhizobium herbae</name>
    <dbReference type="NCBI Taxonomy" id="508661"/>
    <lineage>
        <taxon>Bacteria</taxon>
        <taxon>Pseudomonadati</taxon>
        <taxon>Pseudomonadota</taxon>
        <taxon>Alphaproteobacteria</taxon>
        <taxon>Hyphomicrobiales</taxon>
        <taxon>Rhizobiaceae</taxon>
        <taxon>Rhizobium/Agrobacterium group</taxon>
        <taxon>Rhizobium</taxon>
    </lineage>
</organism>
<dbReference type="GO" id="GO:0003677">
    <property type="term" value="F:DNA binding"/>
    <property type="evidence" value="ECO:0007669"/>
    <property type="project" value="UniProtKB-KW"/>
</dbReference>
<dbReference type="SUPFAM" id="SSF53850">
    <property type="entry name" value="Periplasmic binding protein-like II"/>
    <property type="match status" value="1"/>
</dbReference>
<accession>A0ABS4ENV4</accession>
<feature type="compositionally biased region" description="Low complexity" evidence="5">
    <location>
        <begin position="300"/>
        <end position="314"/>
    </location>
</feature>
<evidence type="ECO:0000256" key="4">
    <source>
        <dbReference type="ARBA" id="ARBA00023163"/>
    </source>
</evidence>
<keyword evidence="3 7" id="KW-0238">DNA-binding</keyword>
<dbReference type="PANTHER" id="PTHR30537:SF74">
    <property type="entry name" value="HTH-TYPE TRANSCRIPTIONAL REGULATOR TRPI"/>
    <property type="match status" value="1"/>
</dbReference>
<keyword evidence="4" id="KW-0804">Transcription</keyword>
<dbReference type="PANTHER" id="PTHR30537">
    <property type="entry name" value="HTH-TYPE TRANSCRIPTIONAL REGULATOR"/>
    <property type="match status" value="1"/>
</dbReference>
<dbReference type="SUPFAM" id="SSF46785">
    <property type="entry name" value="Winged helix' DNA-binding domain"/>
    <property type="match status" value="1"/>
</dbReference>
<evidence type="ECO:0000313" key="8">
    <source>
        <dbReference type="Proteomes" id="UP000823786"/>
    </source>
</evidence>
<name>A0ABS4ENV4_9HYPH</name>
<dbReference type="Proteomes" id="UP000823786">
    <property type="component" value="Unassembled WGS sequence"/>
</dbReference>
<dbReference type="PROSITE" id="PS50931">
    <property type="entry name" value="HTH_LYSR"/>
    <property type="match status" value="1"/>
</dbReference>
<evidence type="ECO:0000256" key="3">
    <source>
        <dbReference type="ARBA" id="ARBA00023125"/>
    </source>
</evidence>
<dbReference type="Gene3D" id="3.40.190.290">
    <property type="match status" value="1"/>
</dbReference>
<dbReference type="InterPro" id="IPR058163">
    <property type="entry name" value="LysR-type_TF_proteobact-type"/>
</dbReference>
<dbReference type="PRINTS" id="PR00039">
    <property type="entry name" value="HTHLYSR"/>
</dbReference>
<feature type="region of interest" description="Disordered" evidence="5">
    <location>
        <begin position="276"/>
        <end position="314"/>
    </location>
</feature>
<feature type="domain" description="HTH lysR-type" evidence="6">
    <location>
        <begin position="6"/>
        <end position="63"/>
    </location>
</feature>
<protein>
    <submittedName>
        <fullName evidence="7">DNA-binding transcriptional LysR family regulator</fullName>
    </submittedName>
</protein>
<comment type="similarity">
    <text evidence="1">Belongs to the LysR transcriptional regulatory family.</text>
</comment>
<dbReference type="InterPro" id="IPR036390">
    <property type="entry name" value="WH_DNA-bd_sf"/>
</dbReference>
<evidence type="ECO:0000259" key="6">
    <source>
        <dbReference type="PROSITE" id="PS50931"/>
    </source>
</evidence>
<dbReference type="InterPro" id="IPR005119">
    <property type="entry name" value="LysR_subst-bd"/>
</dbReference>
<dbReference type="Gene3D" id="1.10.10.10">
    <property type="entry name" value="Winged helix-like DNA-binding domain superfamily/Winged helix DNA-binding domain"/>
    <property type="match status" value="1"/>
</dbReference>
<reference evidence="7 8" key="1">
    <citation type="submission" date="2021-03" db="EMBL/GenBank/DDBJ databases">
        <title>Genomic Encyclopedia of Type Strains, Phase IV (KMG-IV): sequencing the most valuable type-strain genomes for metagenomic binning, comparative biology and taxonomic classification.</title>
        <authorList>
            <person name="Goeker M."/>
        </authorList>
    </citation>
    <scope>NUCLEOTIDE SEQUENCE [LARGE SCALE GENOMIC DNA]</scope>
    <source>
        <strain evidence="7 8">DSM 26427</strain>
    </source>
</reference>
<keyword evidence="8" id="KW-1185">Reference proteome</keyword>
<sequence length="314" mass="34289">MKRGRLPLTALRSFEAAGRLESFTLAAEELFVSQAAISRQVRELEALLGTALFTRHHRKVRLSAEGARLLETLAEAFDSVDARLEEIRSAKVNALLTVNAEPAFAACWLVPHLADFRALHPKIDVSVESEARLVEFRGNAAELAIRHSAQASSWPRAQARHLCDVAMVPVVSPAVLTHPPLETPQDLLSYTLLHEENRDVWTRWFSAAGLTPGAGRSSPIARWRYRPPCAATALPSSMPCWPGTISTAGASSSHSICRFPTAPTFWWRASSIICRRKPQPSSNGSAAVLPDRRSDGRNQSPAMPSNSASSACRN</sequence>
<dbReference type="EMBL" id="JAGGJV010000005">
    <property type="protein sequence ID" value="MBP1859622.1"/>
    <property type="molecule type" value="Genomic_DNA"/>
</dbReference>
<gene>
    <name evidence="7" type="ORF">J2Z75_003139</name>
</gene>